<dbReference type="PANTHER" id="PTHR11905">
    <property type="entry name" value="ADAM A DISINTEGRIN AND METALLOPROTEASE DOMAIN"/>
    <property type="match status" value="1"/>
</dbReference>
<dbReference type="Pfam" id="PF08516">
    <property type="entry name" value="ADAM_CR"/>
    <property type="match status" value="1"/>
</dbReference>
<keyword evidence="1 3" id="KW-1015">Disulfide bond</keyword>
<dbReference type="SUPFAM" id="SSF57552">
    <property type="entry name" value="Blood coagulation inhibitor (disintegrin)"/>
    <property type="match status" value="1"/>
</dbReference>
<comment type="caution">
    <text evidence="7">The sequence shown here is derived from an EMBL/GenBank/DDBJ whole genome shotgun (WGS) entry which is preliminary data.</text>
</comment>
<accession>A0A9Q1IPA1</accession>
<evidence type="ECO:0000259" key="5">
    <source>
        <dbReference type="PROSITE" id="PS50026"/>
    </source>
</evidence>
<dbReference type="InterPro" id="IPR006586">
    <property type="entry name" value="ADAM_Cys-rich"/>
</dbReference>
<comment type="caution">
    <text evidence="3">Lacks conserved residue(s) required for the propagation of feature annotation.</text>
</comment>
<protein>
    <submittedName>
        <fullName evidence="7">Uncharacterized protein</fullName>
    </submittedName>
</protein>
<feature type="disulfide bond" evidence="3">
    <location>
        <begin position="225"/>
        <end position="234"/>
    </location>
</feature>
<dbReference type="PROSITE" id="PS50214">
    <property type="entry name" value="DISINTEGRIN_2"/>
    <property type="match status" value="1"/>
</dbReference>
<keyword evidence="4" id="KW-0472">Membrane</keyword>
<name>A0A9Q1IPA1_SYNKA</name>
<keyword evidence="4" id="KW-0812">Transmembrane</keyword>
<dbReference type="PROSITE" id="PS01186">
    <property type="entry name" value="EGF_2"/>
    <property type="match status" value="1"/>
</dbReference>
<evidence type="ECO:0000256" key="4">
    <source>
        <dbReference type="SAM" id="Phobius"/>
    </source>
</evidence>
<dbReference type="PROSITE" id="PS50026">
    <property type="entry name" value="EGF_3"/>
    <property type="match status" value="1"/>
</dbReference>
<dbReference type="InterPro" id="IPR036436">
    <property type="entry name" value="Disintegrin_dom_sf"/>
</dbReference>
<dbReference type="GO" id="GO:0005886">
    <property type="term" value="C:plasma membrane"/>
    <property type="evidence" value="ECO:0007669"/>
    <property type="project" value="TreeGrafter"/>
</dbReference>
<dbReference type="EMBL" id="JAINUF010000011">
    <property type="protein sequence ID" value="KAJ8347050.1"/>
    <property type="molecule type" value="Genomic_DNA"/>
</dbReference>
<gene>
    <name evidence="7" type="ORF">SKAU_G00284510</name>
</gene>
<evidence type="ECO:0000256" key="2">
    <source>
        <dbReference type="PROSITE-ProRule" id="PRU00068"/>
    </source>
</evidence>
<dbReference type="SMART" id="SM00608">
    <property type="entry name" value="ACR"/>
    <property type="match status" value="1"/>
</dbReference>
<keyword evidence="3" id="KW-0245">EGF-like domain</keyword>
<dbReference type="InterPro" id="IPR001762">
    <property type="entry name" value="Disintegrin_dom"/>
</dbReference>
<dbReference type="InterPro" id="IPR018358">
    <property type="entry name" value="Disintegrin_CS"/>
</dbReference>
<sequence>MGGVQDCQIPCCHASTCRLNKGAECATGDCCKNCRFASASTECRSQRDQCDLAEFCTGRSAQCPEDVLSHNGIPCKGGQGFCRNGRCPLLADQCVRMWGDAARVGRDFCYEQNTQGTYFGFCRRSGPENYIPCKEKDVMCGKLFCTGGNKEPGSGLAAVFSSCTAMYDSDQSQDQGLVDTGTRCGDELVCMDNQCVDLEVAYGATNCSAQCKGYAVCNHKSQCQCEPGWLPPDCEYLDSSDQAVSSASPVEWIPTQSSQKALHLSLSPGTVIAIVIGTGTIVVFLLALSGVAVILKRRQRLSRSPRLPPQEKDLGQNNPAFPTINTVYQNHTLKNMTYPNYPQVK</sequence>
<dbReference type="AlphaFoldDB" id="A0A9Q1IPA1"/>
<keyword evidence="8" id="KW-1185">Reference proteome</keyword>
<dbReference type="InterPro" id="IPR000742">
    <property type="entry name" value="EGF"/>
</dbReference>
<feature type="transmembrane region" description="Helical" evidence="4">
    <location>
        <begin position="271"/>
        <end position="295"/>
    </location>
</feature>
<organism evidence="7 8">
    <name type="scientific">Synaphobranchus kaupii</name>
    <name type="common">Kaup's arrowtooth eel</name>
    <dbReference type="NCBI Taxonomy" id="118154"/>
    <lineage>
        <taxon>Eukaryota</taxon>
        <taxon>Metazoa</taxon>
        <taxon>Chordata</taxon>
        <taxon>Craniata</taxon>
        <taxon>Vertebrata</taxon>
        <taxon>Euteleostomi</taxon>
        <taxon>Actinopterygii</taxon>
        <taxon>Neopterygii</taxon>
        <taxon>Teleostei</taxon>
        <taxon>Anguilliformes</taxon>
        <taxon>Synaphobranchidae</taxon>
        <taxon>Synaphobranchus</taxon>
    </lineage>
</organism>
<evidence type="ECO:0000313" key="7">
    <source>
        <dbReference type="EMBL" id="KAJ8347050.1"/>
    </source>
</evidence>
<reference evidence="7" key="1">
    <citation type="journal article" date="2023" name="Science">
        <title>Genome structures resolve the early diversification of teleost fishes.</title>
        <authorList>
            <person name="Parey E."/>
            <person name="Louis A."/>
            <person name="Montfort J."/>
            <person name="Bouchez O."/>
            <person name="Roques C."/>
            <person name="Iampietro C."/>
            <person name="Lluch J."/>
            <person name="Castinel A."/>
            <person name="Donnadieu C."/>
            <person name="Desvignes T."/>
            <person name="Floi Bucao C."/>
            <person name="Jouanno E."/>
            <person name="Wen M."/>
            <person name="Mejri S."/>
            <person name="Dirks R."/>
            <person name="Jansen H."/>
            <person name="Henkel C."/>
            <person name="Chen W.J."/>
            <person name="Zahm M."/>
            <person name="Cabau C."/>
            <person name="Klopp C."/>
            <person name="Thompson A.W."/>
            <person name="Robinson-Rechavi M."/>
            <person name="Braasch I."/>
            <person name="Lecointre G."/>
            <person name="Bobe J."/>
            <person name="Postlethwait J.H."/>
            <person name="Berthelot C."/>
            <person name="Roest Crollius H."/>
            <person name="Guiguen Y."/>
        </authorList>
    </citation>
    <scope>NUCLEOTIDE SEQUENCE</scope>
    <source>
        <strain evidence="7">WJC10195</strain>
    </source>
</reference>
<feature type="domain" description="Disintegrin" evidence="6">
    <location>
        <begin position="1"/>
        <end position="71"/>
    </location>
</feature>
<dbReference type="PANTHER" id="PTHR11905:SF32">
    <property type="entry name" value="DISINTEGRIN AND METALLOPROTEINASE DOMAIN-CONTAINING PROTEIN 28"/>
    <property type="match status" value="1"/>
</dbReference>
<dbReference type="PROSITE" id="PS00427">
    <property type="entry name" value="DISINTEGRIN_1"/>
    <property type="match status" value="1"/>
</dbReference>
<proteinExistence type="predicted"/>
<feature type="domain" description="EGF-like" evidence="5">
    <location>
        <begin position="203"/>
        <end position="235"/>
    </location>
</feature>
<dbReference type="OrthoDB" id="5951731at2759"/>
<evidence type="ECO:0000256" key="1">
    <source>
        <dbReference type="ARBA" id="ARBA00023157"/>
    </source>
</evidence>
<dbReference type="Proteomes" id="UP001152622">
    <property type="component" value="Chromosome 11"/>
</dbReference>
<evidence type="ECO:0000259" key="6">
    <source>
        <dbReference type="PROSITE" id="PS50214"/>
    </source>
</evidence>
<feature type="disulfide bond" evidence="3">
    <location>
        <begin position="207"/>
        <end position="217"/>
    </location>
</feature>
<evidence type="ECO:0000256" key="3">
    <source>
        <dbReference type="PROSITE-ProRule" id="PRU00076"/>
    </source>
</evidence>
<dbReference type="SMART" id="SM00050">
    <property type="entry name" value="DISIN"/>
    <property type="match status" value="1"/>
</dbReference>
<dbReference type="PRINTS" id="PR00289">
    <property type="entry name" value="DISINTEGRIN"/>
</dbReference>
<dbReference type="Pfam" id="PF00200">
    <property type="entry name" value="Disintegrin"/>
    <property type="match status" value="1"/>
</dbReference>
<dbReference type="Gene3D" id="4.10.70.10">
    <property type="entry name" value="Disintegrin domain"/>
    <property type="match status" value="1"/>
</dbReference>
<feature type="disulfide bond" evidence="2">
    <location>
        <begin position="43"/>
        <end position="63"/>
    </location>
</feature>
<keyword evidence="4" id="KW-1133">Transmembrane helix</keyword>
<evidence type="ECO:0000313" key="8">
    <source>
        <dbReference type="Proteomes" id="UP001152622"/>
    </source>
</evidence>